<dbReference type="EMBL" id="CAXHTA020000018">
    <property type="protein sequence ID" value="CAL5228129.1"/>
    <property type="molecule type" value="Genomic_DNA"/>
</dbReference>
<protein>
    <submittedName>
        <fullName evidence="1">G11206 protein</fullName>
    </submittedName>
</protein>
<proteinExistence type="predicted"/>
<reference evidence="1 2" key="1">
    <citation type="submission" date="2024-06" db="EMBL/GenBank/DDBJ databases">
        <authorList>
            <person name="Kraege A."/>
            <person name="Thomma B."/>
        </authorList>
    </citation>
    <scope>NUCLEOTIDE SEQUENCE [LARGE SCALE GENOMIC DNA]</scope>
</reference>
<accession>A0ABP1GC38</accession>
<comment type="caution">
    <text evidence="1">The sequence shown here is derived from an EMBL/GenBank/DDBJ whole genome shotgun (WGS) entry which is preliminary data.</text>
</comment>
<keyword evidence="2" id="KW-1185">Reference proteome</keyword>
<dbReference type="Proteomes" id="UP001497392">
    <property type="component" value="Unassembled WGS sequence"/>
</dbReference>
<evidence type="ECO:0000313" key="2">
    <source>
        <dbReference type="Proteomes" id="UP001497392"/>
    </source>
</evidence>
<gene>
    <name evidence="1" type="primary">g11206</name>
    <name evidence="1" type="ORF">VP750_LOCUS10035</name>
</gene>
<organism evidence="1 2">
    <name type="scientific">Coccomyxa viridis</name>
    <dbReference type="NCBI Taxonomy" id="1274662"/>
    <lineage>
        <taxon>Eukaryota</taxon>
        <taxon>Viridiplantae</taxon>
        <taxon>Chlorophyta</taxon>
        <taxon>core chlorophytes</taxon>
        <taxon>Trebouxiophyceae</taxon>
        <taxon>Trebouxiophyceae incertae sedis</taxon>
        <taxon>Coccomyxaceae</taxon>
        <taxon>Coccomyxa</taxon>
    </lineage>
</organism>
<name>A0ABP1GC38_9CHLO</name>
<evidence type="ECO:0000313" key="1">
    <source>
        <dbReference type="EMBL" id="CAL5228129.1"/>
    </source>
</evidence>
<sequence>MDVDLLSLPEGVLQNIAQHFKLSEWVQGPASTCRLLHHLELPKVHLRCYKFNAFALSWDTVLASERHCHALACAGRHTGPSTTSISLSAEAVGHCLVDALGQPGALMEPSLLANVVCLDLVLHDDERETGGDDIRQFAHGLLQRMPNLAAAKLWFCTMPEVPYMPLLHLKHLDLGLDNPNTLERTAFADYFPALETAHISAFNPGTIAELDFSGCLQLTRLVLDDVVVCHLSKPPQCSLRLDWLGYEAGEVDASELQSIVFEVHEIEVYSNALYPDSSLFTSVCWPELEVIRCDWSHDGAAHEESSDDEETGQFSYELECLSHNSNLPALKSIICFDYQDYDQTVRPPVMEACLPTDLAGVEELIIATDRPLQLAYHGASSAWERLNTFCAIGRIVRVGAAALFDMADALSRRGLTLSTAYAGSEHEEAPSQCLYVRAFSAPQLSYDEAVRVVSGRVGTWGRKQRTCGQCGACFDCFPTGVRKRN</sequence>